<dbReference type="GO" id="GO:0000785">
    <property type="term" value="C:chromatin"/>
    <property type="evidence" value="ECO:0007669"/>
    <property type="project" value="TreeGrafter"/>
</dbReference>
<dbReference type="PROSITE" id="PS51793">
    <property type="entry name" value="MIS18"/>
    <property type="match status" value="1"/>
</dbReference>
<dbReference type="OMA" id="DSMSWEG"/>
<dbReference type="GO" id="GO:0034080">
    <property type="term" value="P:CENP-A containing chromatin assembly"/>
    <property type="evidence" value="ECO:0007669"/>
    <property type="project" value="TreeGrafter"/>
</dbReference>
<keyword evidence="4" id="KW-0158">Chromosome</keyword>
<sequence>MEKGGGQPEQEESEVSEAAGCSETLLQVNDVDPPVVFLCGRCQVALGDSLAWRGNDEEDDMIFLKSVSENVVVAKEQDISMAPKEFGCTTVALSCSGCSLKLGKIYKCTPKRLDCRRGLFCFDVSAIESYILGSGQNNALSEDRKLLTFETCASVEEEVEKVSFLSFHFASRTGVLLKNTSVSEES</sequence>
<evidence type="ECO:0000256" key="12">
    <source>
        <dbReference type="ARBA" id="ARBA00023242"/>
    </source>
</evidence>
<dbReference type="GO" id="GO:0046872">
    <property type="term" value="F:metal ion binding"/>
    <property type="evidence" value="ECO:0007669"/>
    <property type="project" value="UniProtKB-KW"/>
</dbReference>
<keyword evidence="12" id="KW-0539">Nucleus</keyword>
<comment type="function">
    <text evidence="1">Required for recruitment of CENPA to centromeres and normal chromosome segregation during mitosis.</text>
</comment>
<evidence type="ECO:0000256" key="3">
    <source>
        <dbReference type="ARBA" id="ARBA00004584"/>
    </source>
</evidence>
<evidence type="ECO:0000256" key="14">
    <source>
        <dbReference type="ARBA" id="ARBA00023328"/>
    </source>
</evidence>
<evidence type="ECO:0000256" key="6">
    <source>
        <dbReference type="ARBA" id="ARBA00022553"/>
    </source>
</evidence>
<evidence type="ECO:0000256" key="7">
    <source>
        <dbReference type="ARBA" id="ARBA00022618"/>
    </source>
</evidence>
<dbReference type="GO" id="GO:0007059">
    <property type="term" value="P:chromosome segregation"/>
    <property type="evidence" value="ECO:0007669"/>
    <property type="project" value="TreeGrafter"/>
</dbReference>
<evidence type="ECO:0000313" key="19">
    <source>
        <dbReference type="Proteomes" id="UP000008672"/>
    </source>
</evidence>
<keyword evidence="5" id="KW-1017">Isopeptide bond</keyword>
<keyword evidence="9" id="KW-0498">Mitosis</keyword>
<keyword evidence="8" id="KW-0479">Metal-binding</keyword>
<dbReference type="EMBL" id="AFYH01049636">
    <property type="status" value="NOT_ANNOTATED_CDS"/>
    <property type="molecule type" value="Genomic_DNA"/>
</dbReference>
<keyword evidence="13" id="KW-0131">Cell cycle</keyword>
<dbReference type="Ensembl" id="ENSLACT00000019787.1">
    <property type="protein sequence ID" value="ENSLACP00000019649.1"/>
    <property type="gene ID" value="ENSLACG00000017278.1"/>
</dbReference>
<dbReference type="Pfam" id="PF03226">
    <property type="entry name" value="Yippee-Mis18"/>
    <property type="match status" value="1"/>
</dbReference>
<dbReference type="Proteomes" id="UP000008672">
    <property type="component" value="Unassembled WGS sequence"/>
</dbReference>
<reference evidence="19" key="1">
    <citation type="submission" date="2011-08" db="EMBL/GenBank/DDBJ databases">
        <title>The draft genome of Latimeria chalumnae.</title>
        <authorList>
            <person name="Di Palma F."/>
            <person name="Alfoldi J."/>
            <person name="Johnson J."/>
            <person name="Berlin A."/>
            <person name="Gnerre S."/>
            <person name="Jaffe D."/>
            <person name="MacCallum I."/>
            <person name="Young S."/>
            <person name="Walker B.J."/>
            <person name="Lander E."/>
            <person name="Lindblad-Toh K."/>
        </authorList>
    </citation>
    <scope>NUCLEOTIDE SEQUENCE [LARGE SCALE GENOMIC DNA]</scope>
    <source>
        <strain evidence="19">Wild caught</strain>
    </source>
</reference>
<name>H3BCM8_LATCH</name>
<evidence type="ECO:0000256" key="2">
    <source>
        <dbReference type="ARBA" id="ARBA00004123"/>
    </source>
</evidence>
<evidence type="ECO:0000256" key="11">
    <source>
        <dbReference type="ARBA" id="ARBA00022843"/>
    </source>
</evidence>
<dbReference type="GO" id="GO:0005634">
    <property type="term" value="C:nucleus"/>
    <property type="evidence" value="ECO:0007669"/>
    <property type="project" value="UniProtKB-SubCell"/>
</dbReference>
<keyword evidence="6" id="KW-0597">Phosphoprotein</keyword>
<evidence type="ECO:0000313" key="18">
    <source>
        <dbReference type="Ensembl" id="ENSLACP00000019649.1"/>
    </source>
</evidence>
<dbReference type="GeneTree" id="ENSGT00940000154267"/>
<dbReference type="HOGENOM" id="CLU_097976_1_0_1"/>
<reference evidence="18" key="2">
    <citation type="submission" date="2025-08" db="UniProtKB">
        <authorList>
            <consortium name="Ensembl"/>
        </authorList>
    </citation>
    <scope>IDENTIFICATION</scope>
</reference>
<gene>
    <name evidence="18" type="primary">MIS18A</name>
</gene>
<feature type="domain" description="Mis18" evidence="17">
    <location>
        <begin position="34"/>
        <end position="132"/>
    </location>
</feature>
<dbReference type="GO" id="GO:0000775">
    <property type="term" value="C:chromosome, centromeric region"/>
    <property type="evidence" value="ECO:0007669"/>
    <property type="project" value="UniProtKB-SubCell"/>
</dbReference>
<evidence type="ECO:0000256" key="8">
    <source>
        <dbReference type="ARBA" id="ARBA00022723"/>
    </source>
</evidence>
<evidence type="ECO:0000256" key="5">
    <source>
        <dbReference type="ARBA" id="ARBA00022499"/>
    </source>
</evidence>
<comment type="subunit">
    <text evidence="16">Homodimer, and heterodimer with OIP5/MIS18B. Identified in a complex containing MIS18A, OIP5/MIS18B, MIS18BP1, RBBP7 and RBBP4.</text>
</comment>
<evidence type="ECO:0000256" key="1">
    <source>
        <dbReference type="ARBA" id="ARBA00003694"/>
    </source>
</evidence>
<keyword evidence="7" id="KW-0132">Cell division</keyword>
<keyword evidence="14" id="KW-0137">Centromere</keyword>
<proteinExistence type="predicted"/>
<evidence type="ECO:0000259" key="17">
    <source>
        <dbReference type="PROSITE" id="PS51793"/>
    </source>
</evidence>
<dbReference type="PANTHER" id="PTHR16431">
    <property type="entry name" value="NEUROGENIC PROTEIN MASTERMIND"/>
    <property type="match status" value="1"/>
</dbReference>
<reference evidence="18" key="3">
    <citation type="submission" date="2025-09" db="UniProtKB">
        <authorList>
            <consortium name="Ensembl"/>
        </authorList>
    </citation>
    <scope>IDENTIFICATION</scope>
</reference>
<dbReference type="InterPro" id="IPR034752">
    <property type="entry name" value="Mis18"/>
</dbReference>
<accession>H3BCM8</accession>
<dbReference type="Bgee" id="ENSLACG00000017278">
    <property type="expression patterns" value="Expressed in pelvic fin and 1 other cell type or tissue"/>
</dbReference>
<dbReference type="GO" id="GO:0051301">
    <property type="term" value="P:cell division"/>
    <property type="evidence" value="ECO:0007669"/>
    <property type="project" value="UniProtKB-KW"/>
</dbReference>
<evidence type="ECO:0000256" key="10">
    <source>
        <dbReference type="ARBA" id="ARBA00022833"/>
    </source>
</evidence>
<evidence type="ECO:0000256" key="15">
    <source>
        <dbReference type="ARBA" id="ARBA00039650"/>
    </source>
</evidence>
<evidence type="ECO:0000256" key="16">
    <source>
        <dbReference type="ARBA" id="ARBA00046705"/>
    </source>
</evidence>
<dbReference type="AlphaFoldDB" id="H3BCM8"/>
<organism evidence="18 19">
    <name type="scientific">Latimeria chalumnae</name>
    <name type="common">Coelacanth</name>
    <dbReference type="NCBI Taxonomy" id="7897"/>
    <lineage>
        <taxon>Eukaryota</taxon>
        <taxon>Metazoa</taxon>
        <taxon>Chordata</taxon>
        <taxon>Craniata</taxon>
        <taxon>Vertebrata</taxon>
        <taxon>Euteleostomi</taxon>
        <taxon>Coelacanthiformes</taxon>
        <taxon>Coelacanthidae</taxon>
        <taxon>Latimeria</taxon>
    </lineage>
</organism>
<dbReference type="EMBL" id="AFYH01049637">
    <property type="status" value="NOT_ANNOTATED_CDS"/>
    <property type="molecule type" value="Genomic_DNA"/>
</dbReference>
<keyword evidence="19" id="KW-1185">Reference proteome</keyword>
<evidence type="ECO:0000256" key="4">
    <source>
        <dbReference type="ARBA" id="ARBA00022454"/>
    </source>
</evidence>
<comment type="subcellular location">
    <subcellularLocation>
        <location evidence="3">Chromosome</location>
        <location evidence="3">Centromere</location>
    </subcellularLocation>
    <subcellularLocation>
        <location evidence="2">Nucleus</location>
    </subcellularLocation>
</comment>
<keyword evidence="11" id="KW-0832">Ubl conjugation</keyword>
<keyword evidence="10" id="KW-0862">Zinc</keyword>
<dbReference type="PANTHER" id="PTHR16431:SF2">
    <property type="entry name" value="PROTEIN MIS18-ALPHA"/>
    <property type="match status" value="1"/>
</dbReference>
<evidence type="ECO:0000256" key="13">
    <source>
        <dbReference type="ARBA" id="ARBA00023306"/>
    </source>
</evidence>
<dbReference type="InterPro" id="IPR004910">
    <property type="entry name" value="Yippee/Mis18/Cereblon"/>
</dbReference>
<evidence type="ECO:0000256" key="9">
    <source>
        <dbReference type="ARBA" id="ARBA00022776"/>
    </source>
</evidence>
<protein>
    <recommendedName>
        <fullName evidence="15">Protein Mis18-alpha</fullName>
    </recommendedName>
</protein>